<dbReference type="InterPro" id="IPR038670">
    <property type="entry name" value="HslJ-like_sf"/>
</dbReference>
<reference evidence="3 4" key="1">
    <citation type="submission" date="2019-04" db="EMBL/GenBank/DDBJ databases">
        <authorList>
            <person name="Van Vliet M D."/>
        </authorList>
    </citation>
    <scope>NUCLEOTIDE SEQUENCE [LARGE SCALE GENOMIC DNA]</scope>
    <source>
        <strain evidence="3 4">F1</strain>
    </source>
</reference>
<evidence type="ECO:0008006" key="5">
    <source>
        <dbReference type="Google" id="ProtNLM"/>
    </source>
</evidence>
<dbReference type="Pfam" id="PF14302">
    <property type="entry name" value="DUF4377"/>
    <property type="match status" value="1"/>
</dbReference>
<dbReference type="Gene3D" id="2.40.128.270">
    <property type="match status" value="1"/>
</dbReference>
<name>A0A6C2U1X4_PONDE</name>
<evidence type="ECO:0000259" key="1">
    <source>
        <dbReference type="Pfam" id="PF03724"/>
    </source>
</evidence>
<dbReference type="InterPro" id="IPR005184">
    <property type="entry name" value="DUF306_Meta_HslJ"/>
</dbReference>
<organism evidence="3 4">
    <name type="scientific">Pontiella desulfatans</name>
    <dbReference type="NCBI Taxonomy" id="2750659"/>
    <lineage>
        <taxon>Bacteria</taxon>
        <taxon>Pseudomonadati</taxon>
        <taxon>Kiritimatiellota</taxon>
        <taxon>Kiritimatiellia</taxon>
        <taxon>Kiritimatiellales</taxon>
        <taxon>Pontiellaceae</taxon>
        <taxon>Pontiella</taxon>
    </lineage>
</organism>
<sequence>MNRMNALGVVGGCAVALLSSCSTFGPGIGKTQTFYVGPAMADCVGVGPMTCLMVKQSPESDYQMFSSPIHGFDYVSGYEYKLRVRVIERVTVPVDGSRYIHELIEVVSKTPAGIALEGTTWELVGRISRSKVFVRFENGTVTGSGGVNRFSGGYVLTGSSIKMGKTASNMMAAPQKLMDQELQFLGALEQAASYKIVGEELRLFNADGRKVLAFSPAVPDETALPVAMKVKE</sequence>
<dbReference type="Pfam" id="PF03724">
    <property type="entry name" value="META"/>
    <property type="match status" value="1"/>
</dbReference>
<gene>
    <name evidence="3" type="ORF">PDESU_02356</name>
</gene>
<keyword evidence="4" id="KW-1185">Reference proteome</keyword>
<feature type="domain" description="DUF4377" evidence="2">
    <location>
        <begin position="35"/>
        <end position="109"/>
    </location>
</feature>
<proteinExistence type="predicted"/>
<dbReference type="RefSeq" id="WP_168442182.1">
    <property type="nucleotide sequence ID" value="NZ_CAAHFG010000001.1"/>
</dbReference>
<dbReference type="PANTHER" id="PTHR35535">
    <property type="entry name" value="HEAT SHOCK PROTEIN HSLJ"/>
    <property type="match status" value="1"/>
</dbReference>
<evidence type="ECO:0000313" key="4">
    <source>
        <dbReference type="Proteomes" id="UP000366872"/>
    </source>
</evidence>
<dbReference type="EMBL" id="CAAHFG010000001">
    <property type="protein sequence ID" value="VGO13799.1"/>
    <property type="molecule type" value="Genomic_DNA"/>
</dbReference>
<dbReference type="PROSITE" id="PS51257">
    <property type="entry name" value="PROKAR_LIPOPROTEIN"/>
    <property type="match status" value="1"/>
</dbReference>
<dbReference type="InterPro" id="IPR053147">
    <property type="entry name" value="Hsp_HslJ-like"/>
</dbReference>
<protein>
    <recommendedName>
        <fullName evidence="5">DUF4377 domain-containing protein</fullName>
    </recommendedName>
</protein>
<evidence type="ECO:0000313" key="3">
    <source>
        <dbReference type="EMBL" id="VGO13799.1"/>
    </source>
</evidence>
<dbReference type="AlphaFoldDB" id="A0A6C2U1X4"/>
<accession>A0A6C2U1X4</accession>
<dbReference type="PANTHER" id="PTHR35535:SF1">
    <property type="entry name" value="HEAT SHOCK PROTEIN HSLJ"/>
    <property type="match status" value="1"/>
</dbReference>
<evidence type="ECO:0000259" key="2">
    <source>
        <dbReference type="Pfam" id="PF14302"/>
    </source>
</evidence>
<dbReference type="Proteomes" id="UP000366872">
    <property type="component" value="Unassembled WGS sequence"/>
</dbReference>
<feature type="domain" description="DUF306" evidence="1">
    <location>
        <begin position="116"/>
        <end position="214"/>
    </location>
</feature>
<dbReference type="InterPro" id="IPR025485">
    <property type="entry name" value="DUF4377"/>
</dbReference>